<keyword evidence="2" id="KW-1185">Reference proteome</keyword>
<sequence length="664" mass="71443">MNEESQLDMEHILTVVLPGGQEKRTTVHGSKPVMDLLVTLCAQYHLNPADFTVELQSANRNDIACKPSSLIGAMEADRIILKPKGAEEKIRKPYVPEVTVRLLVNYKKNHKAVVRVSPGVPLQRLLPSICEKCEFDLGSTILLKTNSAEALDLTKSLNDYGLRELCAKEAVVVSPAVSPEAIITPTPEEAPAEEKRQKENKGLFSLFRRIQKKPHKGLSVSVPALPGLNTHMETSIGMNSLGGPTSNTLPAKKRRAPPPPMASSRSVPANLNVQPVGAWCSALTSRKKRAPPPPPCANTCNHRLEVKGNGVSLYTVEEVEEEVGEDQDLPSSASSASTSISLAHPQLPSSPASATRQPSNPCPGSLPCPPSIAEILTPSLLCQTRAKLKRPSISTPITVGFVDGAPSGASGRSLGLQEVSPLHLLQLRAKVLGETWKNSGQREGMTTFTVVPRAQTLRRLQGSGQDLDETRVSESTQTVDETSSCIPDLEWDDEQAISDWSEVEGTSPKPYTNSTGTPGTTEGSPYGTSQGSSDRVLSPCGLSCSTELHQTELNSPVEHYQAESGSPAHPEESPDSGSGVQDQEDSESLSEAPCAGERPCHPALPRLWLKPCGGHRGRLPDDRRLSRSLPLAPPPRLPYLSQTRGQNDCPVRLSANFLFGWGNE</sequence>
<reference evidence="1" key="1">
    <citation type="submission" date="2021-05" db="EMBL/GenBank/DDBJ databases">
        <authorList>
            <person name="Pan Q."/>
            <person name="Jouanno E."/>
            <person name="Zahm M."/>
            <person name="Klopp C."/>
            <person name="Cabau C."/>
            <person name="Louis A."/>
            <person name="Berthelot C."/>
            <person name="Parey E."/>
            <person name="Roest Crollius H."/>
            <person name="Montfort J."/>
            <person name="Robinson-Rechavi M."/>
            <person name="Bouchez O."/>
            <person name="Lampietro C."/>
            <person name="Lopez Roques C."/>
            <person name="Donnadieu C."/>
            <person name="Postlethwait J."/>
            <person name="Bobe J."/>
            <person name="Dillon D."/>
            <person name="Chandos A."/>
            <person name="von Hippel F."/>
            <person name="Guiguen Y."/>
        </authorList>
    </citation>
    <scope>NUCLEOTIDE SEQUENCE</scope>
    <source>
        <strain evidence="1">YG-Jan2019</strain>
    </source>
</reference>
<evidence type="ECO:0000313" key="1">
    <source>
        <dbReference type="EMBL" id="KAJ8003468.1"/>
    </source>
</evidence>
<proteinExistence type="predicted"/>
<evidence type="ECO:0000313" key="2">
    <source>
        <dbReference type="Proteomes" id="UP001157502"/>
    </source>
</evidence>
<dbReference type="Proteomes" id="UP001157502">
    <property type="component" value="Chromosome 12"/>
</dbReference>
<comment type="caution">
    <text evidence="1">The sequence shown here is derived from an EMBL/GenBank/DDBJ whole genome shotgun (WGS) entry which is preliminary data.</text>
</comment>
<gene>
    <name evidence="1" type="ORF">DPEC_G00148630</name>
</gene>
<dbReference type="EMBL" id="CM055739">
    <property type="protein sequence ID" value="KAJ8003468.1"/>
    <property type="molecule type" value="Genomic_DNA"/>
</dbReference>
<organism evidence="1 2">
    <name type="scientific">Dallia pectoralis</name>
    <name type="common">Alaska blackfish</name>
    <dbReference type="NCBI Taxonomy" id="75939"/>
    <lineage>
        <taxon>Eukaryota</taxon>
        <taxon>Metazoa</taxon>
        <taxon>Chordata</taxon>
        <taxon>Craniata</taxon>
        <taxon>Vertebrata</taxon>
        <taxon>Euteleostomi</taxon>
        <taxon>Actinopterygii</taxon>
        <taxon>Neopterygii</taxon>
        <taxon>Teleostei</taxon>
        <taxon>Protacanthopterygii</taxon>
        <taxon>Esociformes</taxon>
        <taxon>Umbridae</taxon>
        <taxon>Dallia</taxon>
    </lineage>
</organism>
<accession>A0ACC2GIQ4</accession>
<name>A0ACC2GIQ4_DALPE</name>
<protein>
    <submittedName>
        <fullName evidence="1">Uncharacterized protein</fullName>
    </submittedName>
</protein>